<keyword evidence="4" id="KW-1133">Transmembrane helix</keyword>
<keyword evidence="4" id="KW-0812">Transmembrane</keyword>
<dbReference type="GO" id="GO:0008270">
    <property type="term" value="F:zinc ion binding"/>
    <property type="evidence" value="ECO:0007669"/>
    <property type="project" value="UniProtKB-KW"/>
</dbReference>
<keyword evidence="4" id="KW-0472">Membrane</keyword>
<keyword evidence="6" id="KW-1185">Reference proteome</keyword>
<name>A0A9X8Y8B0_9FIRM</name>
<evidence type="ECO:0000256" key="4">
    <source>
        <dbReference type="SAM" id="Phobius"/>
    </source>
</evidence>
<evidence type="ECO:0000256" key="3">
    <source>
        <dbReference type="ARBA" id="ARBA00022833"/>
    </source>
</evidence>
<comment type="caution">
    <text evidence="5">The sequence shown here is derived from an EMBL/GenBank/DDBJ whole genome shotgun (WGS) entry which is preliminary data.</text>
</comment>
<dbReference type="RefSeq" id="WP_132084517.1">
    <property type="nucleotide sequence ID" value="NZ_SLUK01000005.1"/>
</dbReference>
<evidence type="ECO:0000256" key="1">
    <source>
        <dbReference type="ARBA" id="ARBA00022723"/>
    </source>
</evidence>
<keyword evidence="2" id="KW-0863">Zinc-finger</keyword>
<evidence type="ECO:0000313" key="6">
    <source>
        <dbReference type="Proteomes" id="UP000294682"/>
    </source>
</evidence>
<sequence>MSKYTGVKCPICEQKFTDGDDIVVCPVCGTPYHRTCYQKAGSCVNQKLHETHTEWSEQGARAQEETKYDASLPLRCPKCGTVNPSDGIFCQICGSRLGEGSGPHAQNPTQNPDPITLNPFTTPYGGVSPDEEIDGVSVRDIALYVGENSHYFIPKFKSFSGGGRHSTWNWPAFLFRGYYFLYRKMYGLGVALLLITAAIGLPALLINLALASQLYNLPLISMAPATFDLLNKLRFAGSLLSALLSVGCAILFNRAYCRKVIRSVKKIQKQFGGDLYAQDYILALTKRGRTNRMLILVLLLLLLAGSMAMSLLMVMFLV</sequence>
<dbReference type="InterPro" id="IPR019786">
    <property type="entry name" value="Zinc_finger_PHD-type_CS"/>
</dbReference>
<dbReference type="Proteomes" id="UP000294682">
    <property type="component" value="Unassembled WGS sequence"/>
</dbReference>
<dbReference type="InterPro" id="IPR011011">
    <property type="entry name" value="Znf_FYVE_PHD"/>
</dbReference>
<dbReference type="InterPro" id="IPR039522">
    <property type="entry name" value="RING_finger_1_prok"/>
</dbReference>
<gene>
    <name evidence="5" type="ORF">EDD78_105181</name>
</gene>
<dbReference type="EMBL" id="SLUK01000005">
    <property type="protein sequence ID" value="TCL43547.1"/>
    <property type="molecule type" value="Genomic_DNA"/>
</dbReference>
<feature type="transmembrane region" description="Helical" evidence="4">
    <location>
        <begin position="294"/>
        <end position="317"/>
    </location>
</feature>
<feature type="transmembrane region" description="Helical" evidence="4">
    <location>
        <begin position="235"/>
        <end position="256"/>
    </location>
</feature>
<reference evidence="5 6" key="1">
    <citation type="submission" date="2019-03" db="EMBL/GenBank/DDBJ databases">
        <title>Genomic Encyclopedia of Type Strains, Phase IV (KMG-IV): sequencing the most valuable type-strain genomes for metagenomic binning, comparative biology and taxonomic classification.</title>
        <authorList>
            <person name="Goeker M."/>
        </authorList>
    </citation>
    <scope>NUCLEOTIDE SEQUENCE [LARGE SCALE GENOMIC DNA]</scope>
    <source>
        <strain evidence="5 6">DSM 100433</strain>
    </source>
</reference>
<dbReference type="Gene3D" id="3.30.40.10">
    <property type="entry name" value="Zinc/RING finger domain, C3HC4 (zinc finger)"/>
    <property type="match status" value="1"/>
</dbReference>
<evidence type="ECO:0000313" key="5">
    <source>
        <dbReference type="EMBL" id="TCL43547.1"/>
    </source>
</evidence>
<dbReference type="Pfam" id="PF10947">
    <property type="entry name" value="DUF2628"/>
    <property type="match status" value="1"/>
</dbReference>
<accession>A0A9X8Y8B0</accession>
<keyword evidence="1" id="KW-0479">Metal-binding</keyword>
<dbReference type="AlphaFoldDB" id="A0A9X8Y8B0"/>
<proteinExistence type="predicted"/>
<dbReference type="PROSITE" id="PS01359">
    <property type="entry name" value="ZF_PHD_1"/>
    <property type="match status" value="1"/>
</dbReference>
<evidence type="ECO:0000256" key="2">
    <source>
        <dbReference type="ARBA" id="ARBA00022771"/>
    </source>
</evidence>
<dbReference type="SUPFAM" id="SSF57903">
    <property type="entry name" value="FYVE/PHD zinc finger"/>
    <property type="match status" value="1"/>
</dbReference>
<keyword evidence="3" id="KW-0862">Zinc</keyword>
<dbReference type="InterPro" id="IPR013083">
    <property type="entry name" value="Znf_RING/FYVE/PHD"/>
</dbReference>
<protein>
    <submittedName>
        <fullName evidence="5">Uncharacterized protein DUF2628</fullName>
    </submittedName>
</protein>
<organism evidence="5 6">
    <name type="scientific">Harryflintia acetispora</name>
    <dbReference type="NCBI Taxonomy" id="1849041"/>
    <lineage>
        <taxon>Bacteria</taxon>
        <taxon>Bacillati</taxon>
        <taxon>Bacillota</taxon>
        <taxon>Clostridia</taxon>
        <taxon>Eubacteriales</taxon>
        <taxon>Oscillospiraceae</taxon>
        <taxon>Harryflintia</taxon>
    </lineage>
</organism>
<dbReference type="Pfam" id="PF14446">
    <property type="entry name" value="Prok-RING_1"/>
    <property type="match status" value="1"/>
</dbReference>
<dbReference type="InterPro" id="IPR024399">
    <property type="entry name" value="DUF2628"/>
</dbReference>
<feature type="transmembrane region" description="Helical" evidence="4">
    <location>
        <begin position="186"/>
        <end position="215"/>
    </location>
</feature>